<reference evidence="2" key="1">
    <citation type="submission" date="2014-09" db="EMBL/GenBank/DDBJ databases">
        <authorList>
            <person name="Magalhaes I.L.F."/>
            <person name="Oliveira U."/>
            <person name="Santos F.R."/>
            <person name="Vidigal T.H.D.A."/>
            <person name="Brescovit A.D."/>
            <person name="Santos A.J."/>
        </authorList>
    </citation>
    <scope>NUCLEOTIDE SEQUENCE</scope>
    <source>
        <tissue evidence="2">Shoot tissue taken approximately 20 cm above the soil surface</tissue>
    </source>
</reference>
<accession>A0A0A9EW29</accession>
<name>A0A0A9EW29_ARUDO</name>
<sequence length="47" mass="5569">MPNYINFQWLSIFTTREPNPSKRKNRSGSSNDRRLHNVTKFNRISGC</sequence>
<evidence type="ECO:0000313" key="2">
    <source>
        <dbReference type="EMBL" id="JAE00248.1"/>
    </source>
</evidence>
<evidence type="ECO:0000256" key="1">
    <source>
        <dbReference type="SAM" id="MobiDB-lite"/>
    </source>
</evidence>
<organism evidence="2">
    <name type="scientific">Arundo donax</name>
    <name type="common">Giant reed</name>
    <name type="synonym">Donax arundinaceus</name>
    <dbReference type="NCBI Taxonomy" id="35708"/>
    <lineage>
        <taxon>Eukaryota</taxon>
        <taxon>Viridiplantae</taxon>
        <taxon>Streptophyta</taxon>
        <taxon>Embryophyta</taxon>
        <taxon>Tracheophyta</taxon>
        <taxon>Spermatophyta</taxon>
        <taxon>Magnoliopsida</taxon>
        <taxon>Liliopsida</taxon>
        <taxon>Poales</taxon>
        <taxon>Poaceae</taxon>
        <taxon>PACMAD clade</taxon>
        <taxon>Arundinoideae</taxon>
        <taxon>Arundineae</taxon>
        <taxon>Arundo</taxon>
    </lineage>
</organism>
<dbReference type="EMBL" id="GBRH01197648">
    <property type="protein sequence ID" value="JAE00248.1"/>
    <property type="molecule type" value="Transcribed_RNA"/>
</dbReference>
<dbReference type="AlphaFoldDB" id="A0A0A9EW29"/>
<feature type="region of interest" description="Disordered" evidence="1">
    <location>
        <begin position="16"/>
        <end position="47"/>
    </location>
</feature>
<protein>
    <submittedName>
        <fullName evidence="2">Uncharacterized protein</fullName>
    </submittedName>
</protein>
<reference evidence="2" key="2">
    <citation type="journal article" date="2015" name="Data Brief">
        <title>Shoot transcriptome of the giant reed, Arundo donax.</title>
        <authorList>
            <person name="Barrero R.A."/>
            <person name="Guerrero F.D."/>
            <person name="Moolhuijzen P."/>
            <person name="Goolsby J.A."/>
            <person name="Tidwell J."/>
            <person name="Bellgard S.E."/>
            <person name="Bellgard M.I."/>
        </authorList>
    </citation>
    <scope>NUCLEOTIDE SEQUENCE</scope>
    <source>
        <tissue evidence="2">Shoot tissue taken approximately 20 cm above the soil surface</tissue>
    </source>
</reference>
<proteinExistence type="predicted"/>